<name>A0A6J5M2Y5_9CAUD</name>
<protein>
    <submittedName>
        <fullName evidence="1">Uncharacterized protein</fullName>
    </submittedName>
</protein>
<accession>A0A6J5M2Y5</accession>
<dbReference type="EMBL" id="LR796375">
    <property type="protein sequence ID" value="CAB4140582.1"/>
    <property type="molecule type" value="Genomic_DNA"/>
</dbReference>
<evidence type="ECO:0000313" key="1">
    <source>
        <dbReference type="EMBL" id="CAB4140582.1"/>
    </source>
</evidence>
<sequence>MPFPSNHDRAERARTAMDALWQPEHYGTRGDAVDPCVLLTDLLADCMHALGPSMVRDAFRMANAHYRAERTEAEHAA</sequence>
<gene>
    <name evidence="1" type="ORF">UFOVP403_39</name>
</gene>
<organism evidence="1">
    <name type="scientific">uncultured Caudovirales phage</name>
    <dbReference type="NCBI Taxonomy" id="2100421"/>
    <lineage>
        <taxon>Viruses</taxon>
        <taxon>Duplodnaviria</taxon>
        <taxon>Heunggongvirae</taxon>
        <taxon>Uroviricota</taxon>
        <taxon>Caudoviricetes</taxon>
        <taxon>Peduoviridae</taxon>
        <taxon>Maltschvirus</taxon>
        <taxon>Maltschvirus maltsch</taxon>
    </lineage>
</organism>
<proteinExistence type="predicted"/>
<reference evidence="1" key="1">
    <citation type="submission" date="2020-04" db="EMBL/GenBank/DDBJ databases">
        <authorList>
            <person name="Chiriac C."/>
            <person name="Salcher M."/>
            <person name="Ghai R."/>
            <person name="Kavagutti S V."/>
        </authorList>
    </citation>
    <scope>NUCLEOTIDE SEQUENCE</scope>
</reference>